<protein>
    <recommendedName>
        <fullName evidence="2">X-Tfes XVIPCD domain-containing protein</fullName>
    </recommendedName>
</protein>
<dbReference type="KEGG" id="lab:LA76x_0895"/>
<feature type="domain" description="X-Tfes XVIPCD" evidence="2">
    <location>
        <begin position="4"/>
        <end position="78"/>
    </location>
</feature>
<dbReference type="AlphaFoldDB" id="A0A0S2F6B4"/>
<dbReference type="EMBL" id="CP011129">
    <property type="protein sequence ID" value="ALN79056.1"/>
    <property type="molecule type" value="Genomic_DNA"/>
</dbReference>
<reference evidence="3 4" key="1">
    <citation type="journal article" date="2015" name="BMC Genomics">
        <title>Comparative genomics and metabolic profiling of the genus Lysobacter.</title>
        <authorList>
            <person name="de Bruijn I."/>
            <person name="Cheng X."/>
            <person name="de Jager V."/>
            <person name="Exposito R.G."/>
            <person name="Watrous J."/>
            <person name="Patel N."/>
            <person name="Postma J."/>
            <person name="Dorrestein P.C."/>
            <person name="Kobayashi D."/>
            <person name="Raaijmakers J.M."/>
        </authorList>
    </citation>
    <scope>NUCLEOTIDE SEQUENCE [LARGE SCALE GENOMIC DNA]</scope>
    <source>
        <strain evidence="3 4">76</strain>
    </source>
</reference>
<dbReference type="InterPro" id="IPR046519">
    <property type="entry name" value="X-Tfes_XVIPCD"/>
</dbReference>
<feature type="region of interest" description="Disordered" evidence="1">
    <location>
        <begin position="85"/>
        <end position="107"/>
    </location>
</feature>
<evidence type="ECO:0000259" key="2">
    <source>
        <dbReference type="Pfam" id="PF20410"/>
    </source>
</evidence>
<dbReference type="RefSeq" id="WP_057916740.1">
    <property type="nucleotide sequence ID" value="NZ_CP011129.1"/>
</dbReference>
<keyword evidence="4" id="KW-1185">Reference proteome</keyword>
<organism evidence="3 4">
    <name type="scientific">Lysobacter antibioticus</name>
    <dbReference type="NCBI Taxonomy" id="84531"/>
    <lineage>
        <taxon>Bacteria</taxon>
        <taxon>Pseudomonadati</taxon>
        <taxon>Pseudomonadota</taxon>
        <taxon>Gammaproteobacteria</taxon>
        <taxon>Lysobacterales</taxon>
        <taxon>Lysobacteraceae</taxon>
        <taxon>Lysobacter</taxon>
    </lineage>
</organism>
<dbReference type="Proteomes" id="UP000060787">
    <property type="component" value="Chromosome"/>
</dbReference>
<evidence type="ECO:0000256" key="1">
    <source>
        <dbReference type="SAM" id="MobiDB-lite"/>
    </source>
</evidence>
<sequence length="107" mass="11236">MPPAQDLDRIAACLAVECRQSGIGTPDHVVVGHPAPDGSGRHVFAVAGALNDSAHLRAQVTGQQAAMTPVQDSLHKLDALQVQRGEDPSLSLQAQQAEQQRPAAMKV</sequence>
<dbReference type="Pfam" id="PF20410">
    <property type="entry name" value="X-Tfes_XVIPCD"/>
    <property type="match status" value="1"/>
</dbReference>
<gene>
    <name evidence="3" type="ORF">LA76x_0895</name>
</gene>
<evidence type="ECO:0000313" key="3">
    <source>
        <dbReference type="EMBL" id="ALN79056.1"/>
    </source>
</evidence>
<evidence type="ECO:0000313" key="4">
    <source>
        <dbReference type="Proteomes" id="UP000060787"/>
    </source>
</evidence>
<name>A0A0S2F6B4_LYSAN</name>
<accession>A0A0S2F6B4</accession>
<proteinExistence type="predicted"/>
<feature type="compositionally biased region" description="Low complexity" evidence="1">
    <location>
        <begin position="93"/>
        <end position="107"/>
    </location>
</feature>